<sequence length="147" mass="16467">MDVVHEGVNDFRDGRWSQRPVIEMTIPSVVDRSLVPDDSSHVISLFTQCTPYTLKAGPWNDERKEQYARHGTMFNEIDSYAPNFSNSVVGYEVLSPPDIERIFGLTGGTAMHWGVAFADSQSMKSRIDEFSSSAILRELSNGGTKYD</sequence>
<accession>A0A2G9UVR2</accession>
<evidence type="ECO:0000313" key="3">
    <source>
        <dbReference type="Proteomes" id="UP000230423"/>
    </source>
</evidence>
<dbReference type="Proteomes" id="UP000230423">
    <property type="component" value="Unassembled WGS sequence"/>
</dbReference>
<dbReference type="EMBL" id="KZ345382">
    <property type="protein sequence ID" value="PIO73822.1"/>
    <property type="molecule type" value="Genomic_DNA"/>
</dbReference>
<proteinExistence type="inferred from homology"/>
<dbReference type="PANTHER" id="PTHR10668">
    <property type="entry name" value="PHYTOENE DEHYDROGENASE"/>
    <property type="match status" value="1"/>
</dbReference>
<evidence type="ECO:0000256" key="1">
    <source>
        <dbReference type="ARBA" id="ARBA00006046"/>
    </source>
</evidence>
<name>A0A2G9UVR2_TELCI</name>
<evidence type="ECO:0000313" key="2">
    <source>
        <dbReference type="EMBL" id="PIO73822.1"/>
    </source>
</evidence>
<protein>
    <submittedName>
        <fullName evidence="2">Uncharacterized protein</fullName>
    </submittedName>
</protein>
<keyword evidence="3" id="KW-1185">Reference proteome</keyword>
<organism evidence="2 3">
    <name type="scientific">Teladorsagia circumcincta</name>
    <name type="common">Brown stomach worm</name>
    <name type="synonym">Ostertagia circumcincta</name>
    <dbReference type="NCBI Taxonomy" id="45464"/>
    <lineage>
        <taxon>Eukaryota</taxon>
        <taxon>Metazoa</taxon>
        <taxon>Ecdysozoa</taxon>
        <taxon>Nematoda</taxon>
        <taxon>Chromadorea</taxon>
        <taxon>Rhabditida</taxon>
        <taxon>Rhabditina</taxon>
        <taxon>Rhabditomorpha</taxon>
        <taxon>Strongyloidea</taxon>
        <taxon>Trichostrongylidae</taxon>
        <taxon>Teladorsagia</taxon>
    </lineage>
</organism>
<gene>
    <name evidence="2" type="ORF">TELCIR_04189</name>
</gene>
<dbReference type="PANTHER" id="PTHR10668:SF103">
    <property type="entry name" value="PYRIDINE NUCLEOTIDE-DISULFIDE OXIDOREDUCTASE DOMAIN-CONTAINING PROTEIN 2"/>
    <property type="match status" value="1"/>
</dbReference>
<comment type="similarity">
    <text evidence="1">Belongs to the carotenoid/retinoid oxidoreductase family.</text>
</comment>
<dbReference type="AlphaFoldDB" id="A0A2G9UVR2"/>
<dbReference type="OrthoDB" id="7777654at2759"/>
<reference evidence="2 3" key="1">
    <citation type="submission" date="2015-09" db="EMBL/GenBank/DDBJ databases">
        <title>Draft genome of the parasitic nematode Teladorsagia circumcincta isolate WARC Sus (inbred).</title>
        <authorList>
            <person name="Mitreva M."/>
        </authorList>
    </citation>
    <scope>NUCLEOTIDE SEQUENCE [LARGE SCALE GENOMIC DNA]</scope>
    <source>
        <strain evidence="2 3">S</strain>
    </source>
</reference>